<dbReference type="PANTHER" id="PTHR31871:SF1">
    <property type="entry name" value="HISTIDINE-TRNA LIGASE"/>
    <property type="match status" value="1"/>
</dbReference>
<dbReference type="GO" id="GO:0008929">
    <property type="term" value="F:methylglyoxal synthase activity"/>
    <property type="evidence" value="ECO:0007669"/>
    <property type="project" value="InterPro"/>
</dbReference>
<dbReference type="VEuPathDB" id="AmoebaDB:EHI_126940"/>
<name>A0A5K1VAJ2_ENTHI</name>
<dbReference type="PANTHER" id="PTHR31871">
    <property type="entry name" value="OS02G0137100 PROTEIN"/>
    <property type="match status" value="1"/>
</dbReference>
<dbReference type="PROSITE" id="PS01335">
    <property type="entry name" value="METHYLGLYOXAL_SYNTH"/>
    <property type="match status" value="1"/>
</dbReference>
<dbReference type="Proteomes" id="UP000078387">
    <property type="component" value="Unassembled WGS sequence"/>
</dbReference>
<dbReference type="VEuPathDB" id="AmoebaDB:EHI5A_012240"/>
<feature type="compositionally biased region" description="Low complexity" evidence="1">
    <location>
        <begin position="29"/>
        <end position="53"/>
    </location>
</feature>
<accession>A0A5K1VAJ2</accession>
<organism evidence="2 3">
    <name type="scientific">Entamoeba histolytica</name>
    <dbReference type="NCBI Taxonomy" id="5759"/>
    <lineage>
        <taxon>Eukaryota</taxon>
        <taxon>Amoebozoa</taxon>
        <taxon>Evosea</taxon>
        <taxon>Archamoebae</taxon>
        <taxon>Mastigamoebida</taxon>
        <taxon>Entamoebidae</taxon>
        <taxon>Entamoeba</taxon>
    </lineage>
</organism>
<gene>
    <name evidence="2" type="ORF">CL6EHI_126940</name>
</gene>
<comment type="caution">
    <text evidence="2">The sequence shown here is derived from an EMBL/GenBank/DDBJ whole genome shotgun (WGS) entry which is preliminary data.</text>
</comment>
<dbReference type="VEuPathDB" id="AmoebaDB:EHI8A_024140"/>
<dbReference type="InterPro" id="IPR018148">
    <property type="entry name" value="Methylglyoxal_synth_AS"/>
</dbReference>
<proteinExistence type="predicted"/>
<feature type="compositionally biased region" description="Polar residues" evidence="1">
    <location>
        <begin position="61"/>
        <end position="71"/>
    </location>
</feature>
<sequence length="209" mass="23854">MSTNPPPNGSISSGPQQNTPIPERNVQGQPLYQSYQPPTQPPQYQSYGQSQYSGAPPMFQSHGNYPSYQSQPSIGIQQRVASQQNVYDISYIQSNIEQYLQFYYTDDEIVRELEKKSVQRETTLYILTKLKEQNPGYFKAYEFRLALKSQISRYNEIIQLYLATSAQQEQIPIQPQQPITQQYPKDVYSDYNGGSYISGPYGGDQSVGM</sequence>
<evidence type="ECO:0000256" key="1">
    <source>
        <dbReference type="SAM" id="MobiDB-lite"/>
    </source>
</evidence>
<feature type="region of interest" description="Disordered" evidence="1">
    <location>
        <begin position="1"/>
        <end position="71"/>
    </location>
</feature>
<dbReference type="VEuPathDB" id="AmoebaDB:KM1_012540"/>
<evidence type="ECO:0000313" key="3">
    <source>
        <dbReference type="Proteomes" id="UP000078387"/>
    </source>
</evidence>
<dbReference type="Pfam" id="PF09713">
    <property type="entry name" value="A_thal_3526"/>
    <property type="match status" value="1"/>
</dbReference>
<dbReference type="EMBL" id="BDEQ01000001">
    <property type="protein sequence ID" value="GAT93215.1"/>
    <property type="molecule type" value="Genomic_DNA"/>
</dbReference>
<dbReference type="AlphaFoldDB" id="A0A5K1VAJ2"/>
<protein>
    <submittedName>
        <fullName evidence="2">Uncharacterized protein</fullName>
    </submittedName>
</protein>
<evidence type="ECO:0000313" key="2">
    <source>
        <dbReference type="EMBL" id="GAT93215.1"/>
    </source>
</evidence>
<dbReference type="OMA" id="KGQISRY"/>
<dbReference type="GO" id="GO:0019242">
    <property type="term" value="P:methylglyoxal biosynthetic process"/>
    <property type="evidence" value="ECO:0007669"/>
    <property type="project" value="InterPro"/>
</dbReference>
<reference evidence="2 3" key="1">
    <citation type="submission" date="2016-05" db="EMBL/GenBank/DDBJ databases">
        <title>First whole genome sequencing of Entamoeba histolytica HM1:IMSS-clone-6.</title>
        <authorList>
            <person name="Mukherjee Avik.K."/>
            <person name="Izumyama S."/>
            <person name="Nakada-Tsukui K."/>
            <person name="Nozaki T."/>
        </authorList>
    </citation>
    <scope>NUCLEOTIDE SEQUENCE [LARGE SCALE GENOMIC DNA]</scope>
    <source>
        <strain evidence="2 3">HM1:IMSS clone 6</strain>
    </source>
</reference>
<dbReference type="VEuPathDB" id="AmoebaDB:EHI7A_003230"/>
<dbReference type="InterPro" id="IPR006476">
    <property type="entry name" value="CHP01589_pln"/>
</dbReference>